<gene>
    <name evidence="1" type="ORF">MUO14_03560</name>
</gene>
<organism evidence="1 2">
    <name type="scientific">Halobacillus shinanisalinarum</name>
    <dbReference type="NCBI Taxonomy" id="2932258"/>
    <lineage>
        <taxon>Bacteria</taxon>
        <taxon>Bacillati</taxon>
        <taxon>Bacillota</taxon>
        <taxon>Bacilli</taxon>
        <taxon>Bacillales</taxon>
        <taxon>Bacillaceae</taxon>
        <taxon>Halobacillus</taxon>
    </lineage>
</organism>
<reference evidence="1 2" key="1">
    <citation type="submission" date="2022-04" db="EMBL/GenBank/DDBJ databases">
        <title>Halobacillus sp. isolated from saltern.</title>
        <authorList>
            <person name="Won M."/>
            <person name="Lee C.-M."/>
            <person name="Woen H.-Y."/>
            <person name="Kwon S.-W."/>
        </authorList>
    </citation>
    <scope>NUCLEOTIDE SEQUENCE [LARGE SCALE GENOMIC DNA]</scope>
    <source>
        <strain evidence="1 2">SSTM10-2</strain>
    </source>
</reference>
<accession>A0ABY4H144</accession>
<proteinExistence type="predicted"/>
<protein>
    <submittedName>
        <fullName evidence="1">Uncharacterized protein</fullName>
    </submittedName>
</protein>
<dbReference type="EMBL" id="CP095074">
    <property type="protein sequence ID" value="UOQ94059.1"/>
    <property type="molecule type" value="Genomic_DNA"/>
</dbReference>
<sequence length="77" mass="9265">MGKWKKHFAFYDISSQADNIKTFEGKRYDVHGLWAIDKDGHYEKLASIYYRIRTVKDKKFRTIAKRRNPKSELQQVI</sequence>
<keyword evidence="2" id="KW-1185">Reference proteome</keyword>
<dbReference type="RefSeq" id="WP_244753668.1">
    <property type="nucleotide sequence ID" value="NZ_CP095074.1"/>
</dbReference>
<dbReference type="Proteomes" id="UP000831880">
    <property type="component" value="Chromosome"/>
</dbReference>
<name>A0ABY4H144_9BACI</name>
<evidence type="ECO:0000313" key="1">
    <source>
        <dbReference type="EMBL" id="UOQ94059.1"/>
    </source>
</evidence>
<evidence type="ECO:0000313" key="2">
    <source>
        <dbReference type="Proteomes" id="UP000831880"/>
    </source>
</evidence>